<dbReference type="GO" id="GO:0006508">
    <property type="term" value="P:proteolysis"/>
    <property type="evidence" value="ECO:0007669"/>
    <property type="project" value="UniProtKB-KW"/>
</dbReference>
<dbReference type="Gene3D" id="3.30.450.330">
    <property type="match status" value="1"/>
</dbReference>
<comment type="subcellular location">
    <subcellularLocation>
        <location evidence="1">Membrane</location>
    </subcellularLocation>
</comment>
<reference evidence="23 27" key="5">
    <citation type="submission" date="2017-08" db="EMBL/GenBank/DDBJ databases">
        <authorList>
            <person name="Feschi L."/>
            <person name="Jeukens J."/>
            <person name="Emond-Rheault J.-G."/>
            <person name="Kukavica-Ibrulj I."/>
            <person name="Boyle B."/>
            <person name="Levesque R.C."/>
        </authorList>
    </citation>
    <scope>NUCLEOTIDE SEQUENCE [LARGE SCALE GENOMIC DNA]</scope>
    <source>
        <strain evidence="23 27">PA-W36</strain>
    </source>
</reference>
<evidence type="ECO:0000256" key="11">
    <source>
        <dbReference type="ARBA" id="ARBA00022989"/>
    </source>
</evidence>
<dbReference type="Gene3D" id="3.40.710.10">
    <property type="entry name" value="DD-peptidase/beta-lactamase superfamily"/>
    <property type="match status" value="1"/>
</dbReference>
<evidence type="ECO:0000259" key="17">
    <source>
        <dbReference type="Pfam" id="PF00905"/>
    </source>
</evidence>
<feature type="domain" description="Penicillin-binding protein transpeptidase" evidence="17">
    <location>
        <begin position="242"/>
        <end position="538"/>
    </location>
</feature>
<evidence type="ECO:0000256" key="12">
    <source>
        <dbReference type="ARBA" id="ARBA00023136"/>
    </source>
</evidence>
<proteinExistence type="inferred from homology"/>
<dbReference type="Pfam" id="PF03717">
    <property type="entry name" value="PBP_dimer"/>
    <property type="match status" value="1"/>
</dbReference>
<evidence type="ECO:0000256" key="8">
    <source>
        <dbReference type="ARBA" id="ARBA00022801"/>
    </source>
</evidence>
<dbReference type="RefSeq" id="WP_003110751.1">
    <property type="nucleotide sequence ID" value="NZ_AP014651.1"/>
</dbReference>
<evidence type="ECO:0000313" key="21">
    <source>
        <dbReference type="EMBL" id="OTI57017.1"/>
    </source>
</evidence>
<dbReference type="Proteomes" id="UP000253594">
    <property type="component" value="Unassembled WGS sequence"/>
</dbReference>
<dbReference type="EMBL" id="NSNE01000009">
    <property type="protein sequence ID" value="RPM14223.1"/>
    <property type="molecule type" value="Genomic_DNA"/>
</dbReference>
<evidence type="ECO:0000256" key="5">
    <source>
        <dbReference type="ARBA" id="ARBA00022645"/>
    </source>
</evidence>
<reference evidence="24" key="1">
    <citation type="submission" date="2015-06" db="EMBL/GenBank/DDBJ databases">
        <authorList>
            <person name="Radhakrishnan Rajesh"/>
            <person name="Underwood Anthony"/>
            <person name="Al-Shahib Ali"/>
        </authorList>
    </citation>
    <scope>NUCLEOTIDE SEQUENCE [LARGE SCALE GENOMIC DNA]</scope>
    <source>
        <strain evidence="24">P19_London_7_VIM_2_05_10</strain>
    </source>
</reference>
<dbReference type="GO" id="GO:0009252">
    <property type="term" value="P:peptidoglycan biosynthetic process"/>
    <property type="evidence" value="ECO:0007669"/>
    <property type="project" value="UniProtKB-UniRule"/>
</dbReference>
<evidence type="ECO:0000256" key="4">
    <source>
        <dbReference type="ARBA" id="ARBA00022618"/>
    </source>
</evidence>
<dbReference type="InterPro" id="IPR036138">
    <property type="entry name" value="PBP_dimer_sf"/>
</dbReference>
<dbReference type="InterPro" id="IPR001460">
    <property type="entry name" value="PCN-bd_Tpept"/>
</dbReference>
<keyword evidence="2 16" id="KW-1003">Cell membrane</keyword>
<feature type="active site" description="Acyl-ester intermediate" evidence="16">
    <location>
        <position position="289"/>
    </location>
</feature>
<evidence type="ECO:0000256" key="13">
    <source>
        <dbReference type="ARBA" id="ARBA00023210"/>
    </source>
</evidence>
<dbReference type="GO" id="GO:0071555">
    <property type="term" value="P:cell wall organization"/>
    <property type="evidence" value="ECO:0007669"/>
    <property type="project" value="UniProtKB-KW"/>
</dbReference>
<keyword evidence="3 16" id="KW-0997">Cell inner membrane</keyword>
<evidence type="ECO:0000256" key="14">
    <source>
        <dbReference type="ARBA" id="ARBA00023306"/>
    </source>
</evidence>
<evidence type="ECO:0000313" key="23">
    <source>
        <dbReference type="EMBL" id="RPM14223.1"/>
    </source>
</evidence>
<accession>A0A1S1C6W6</accession>
<dbReference type="InterPro" id="IPR050515">
    <property type="entry name" value="Beta-lactam/transpept"/>
</dbReference>
<dbReference type="UniPathway" id="UPA00219"/>
<dbReference type="HAMAP" id="MF_02080">
    <property type="entry name" value="FtsI_transpept"/>
    <property type="match status" value="1"/>
</dbReference>
<dbReference type="Proteomes" id="UP000045039">
    <property type="component" value="Unassembled WGS sequence"/>
</dbReference>
<keyword evidence="15 16" id="KW-0961">Cell wall biogenesis/degradation</keyword>
<evidence type="ECO:0000313" key="28">
    <source>
        <dbReference type="Proteomes" id="UP000433532"/>
    </source>
</evidence>
<dbReference type="SUPFAM" id="SSF56519">
    <property type="entry name" value="Penicillin binding protein dimerisation domain"/>
    <property type="match status" value="1"/>
</dbReference>
<gene>
    <name evidence="19" type="primary">ftsI_2</name>
    <name evidence="16" type="synonym">ftsI</name>
    <name evidence="21" type="ORF">CAZ10_28340</name>
    <name evidence="22" type="ORF">DT376_06600</name>
    <name evidence="20" type="ORF">GNQ48_26215</name>
    <name evidence="23" type="ORF">IPC1295_16535</name>
    <name evidence="19" type="ORF">PAERUG_P19_London_7_VIM_2_05_10_04693</name>
</gene>
<dbReference type="EC" id="3.4.16.4" evidence="16"/>
<feature type="domain" description="Penicillin-binding protein dimerisation" evidence="18">
    <location>
        <begin position="53"/>
        <end position="201"/>
    </location>
</feature>
<evidence type="ECO:0000313" key="20">
    <source>
        <dbReference type="EMBL" id="MUI38507.1"/>
    </source>
</evidence>
<reference evidence="25" key="3">
    <citation type="submission" date="2017-05" db="EMBL/GenBank/DDBJ databases">
        <authorList>
            <person name="Giani T."/>
            <person name="Arena F."/>
            <person name="Pollini S."/>
            <person name="Di Pilato V."/>
            <person name="D'Andrea M.M."/>
            <person name="Henrici De Angelis L."/>
            <person name="Bassetti M."/>
            <person name="Rossolini G.M."/>
        </authorList>
    </citation>
    <scope>NUCLEOTIDE SEQUENCE [LARGE SCALE GENOMIC DNA]</scope>
    <source>
        <strain evidence="25">S567_C10_BS</strain>
    </source>
</reference>
<dbReference type="PANTHER" id="PTHR30627">
    <property type="entry name" value="PEPTIDOGLYCAN D,D-TRANSPEPTIDASE"/>
    <property type="match status" value="1"/>
</dbReference>
<evidence type="ECO:0000256" key="15">
    <source>
        <dbReference type="ARBA" id="ARBA00023316"/>
    </source>
</evidence>
<keyword evidence="13 16" id="KW-0717">Septation</keyword>
<keyword evidence="10 16" id="KW-0573">Peptidoglycan synthesis</keyword>
<keyword evidence="12 16" id="KW-0472">Membrane</keyword>
<dbReference type="SMR" id="A0A0C7AJ01"/>
<reference evidence="19" key="2">
    <citation type="submission" date="2015-06" db="EMBL/GenBank/DDBJ databases">
        <authorList>
            <person name="Radhakrishnan R."/>
            <person name="Underwood A."/>
            <person name="Al-Shahib A."/>
        </authorList>
    </citation>
    <scope>NUCLEOTIDE SEQUENCE</scope>
    <source>
        <strain evidence="19">P19_London_7_VIM_2_05_10</strain>
    </source>
</reference>
<comment type="similarity">
    <text evidence="16">Belongs to the transpeptidase family. FtsI subfamily.</text>
</comment>
<dbReference type="GO" id="GO:0008658">
    <property type="term" value="F:penicillin binding"/>
    <property type="evidence" value="ECO:0007669"/>
    <property type="project" value="InterPro"/>
</dbReference>
<evidence type="ECO:0000313" key="26">
    <source>
        <dbReference type="Proteomes" id="UP000253594"/>
    </source>
</evidence>
<accession>A0A0C7AJ01</accession>
<dbReference type="GO" id="GO:0008360">
    <property type="term" value="P:regulation of cell shape"/>
    <property type="evidence" value="ECO:0007669"/>
    <property type="project" value="UniProtKB-KW"/>
</dbReference>
<evidence type="ECO:0000313" key="25">
    <source>
        <dbReference type="Proteomes" id="UP000194857"/>
    </source>
</evidence>
<evidence type="ECO:0000313" key="22">
    <source>
        <dbReference type="EMBL" id="RCI75634.1"/>
    </source>
</evidence>
<dbReference type="EMBL" id="WOAD01000031">
    <property type="protein sequence ID" value="MUI38507.1"/>
    <property type="molecule type" value="Genomic_DNA"/>
</dbReference>
<dbReference type="Proteomes" id="UP000284767">
    <property type="component" value="Unassembled WGS sequence"/>
</dbReference>
<dbReference type="GO" id="GO:0008955">
    <property type="term" value="F:peptidoglycan glycosyltransferase activity"/>
    <property type="evidence" value="ECO:0007669"/>
    <property type="project" value="InterPro"/>
</dbReference>
<evidence type="ECO:0000313" key="19">
    <source>
        <dbReference type="EMBL" id="CRP51250.1"/>
    </source>
</evidence>
<dbReference type="EMBL" id="NFFZ01000019">
    <property type="protein sequence ID" value="OTI57017.1"/>
    <property type="molecule type" value="Genomic_DNA"/>
</dbReference>
<keyword evidence="6 16" id="KW-0645">Protease</keyword>
<keyword evidence="9 16" id="KW-0133">Cell shape</keyword>
<keyword evidence="8 16" id="KW-0378">Hydrolase</keyword>
<dbReference type="SUPFAM" id="SSF56601">
    <property type="entry name" value="beta-lactamase/transpeptidase-like"/>
    <property type="match status" value="1"/>
</dbReference>
<dbReference type="InterPro" id="IPR037532">
    <property type="entry name" value="FtsI_transpept"/>
</dbReference>
<evidence type="ECO:0000256" key="2">
    <source>
        <dbReference type="ARBA" id="ARBA00022475"/>
    </source>
</evidence>
<keyword evidence="19" id="KW-0328">Glycosyltransferase</keyword>
<reference evidence="23 27" key="7">
    <citation type="submission" date="2019-01" db="EMBL/GenBank/DDBJ databases">
        <title>The Pseudomonas aeruginosa pan-genome provides new insights on its population structure, horizontal gene transfer and pathogenicity.</title>
        <authorList>
            <person name="Freschi L."/>
            <person name="Vincent A.T."/>
            <person name="Jeukens J."/>
            <person name="Emond-Rheault J.-G."/>
            <person name="Kukavica-Ibrulj I."/>
            <person name="Dupont M.-J."/>
            <person name="Charette S.J."/>
            <person name="Boyle B."/>
            <person name="Levesque R.C."/>
        </authorList>
    </citation>
    <scope>NUCLEOTIDE SEQUENCE [LARGE SCALE GENOMIC DNA]</scope>
    <source>
        <strain evidence="23 27">PA-W36</strain>
    </source>
</reference>
<protein>
    <recommendedName>
        <fullName evidence="16">Peptidoglycan D,D-transpeptidase FtsI</fullName>
        <ecNumber evidence="16">3.4.16.4</ecNumber>
    </recommendedName>
    <alternativeName>
        <fullName evidence="16">Penicillin-binding protein 3</fullName>
        <shortName evidence="16">PBP-3</shortName>
    </alternativeName>
</protein>
<evidence type="ECO:0000313" key="27">
    <source>
        <dbReference type="Proteomes" id="UP000284767"/>
    </source>
</evidence>
<keyword evidence="19" id="KW-0808">Transferase</keyword>
<dbReference type="AlphaFoldDB" id="A0A0C7AJ01"/>
<comment type="pathway">
    <text evidence="16">Cell wall biogenesis; peptidoglycan biosynthesis.</text>
</comment>
<dbReference type="GO" id="GO:0005886">
    <property type="term" value="C:plasma membrane"/>
    <property type="evidence" value="ECO:0007669"/>
    <property type="project" value="UniProtKB-UniRule"/>
</dbReference>
<keyword evidence="11 16" id="KW-1133">Transmembrane helix</keyword>
<keyword evidence="7 16" id="KW-0812">Transmembrane</keyword>
<dbReference type="InterPro" id="IPR012338">
    <property type="entry name" value="Beta-lactam/transpept-like"/>
</dbReference>
<dbReference type="GO" id="GO:0009002">
    <property type="term" value="F:serine-type D-Ala-D-Ala carboxypeptidase activity"/>
    <property type="evidence" value="ECO:0007669"/>
    <property type="project" value="UniProtKB-UniRule"/>
</dbReference>
<dbReference type="Pfam" id="PF00905">
    <property type="entry name" value="Transpeptidase"/>
    <property type="match status" value="1"/>
</dbReference>
<dbReference type="Gene3D" id="3.90.1310.10">
    <property type="entry name" value="Penicillin-binding protein 2a (Domain 2)"/>
    <property type="match status" value="1"/>
</dbReference>
<dbReference type="GO" id="GO:0000917">
    <property type="term" value="P:division septum assembly"/>
    <property type="evidence" value="ECO:0007669"/>
    <property type="project" value="UniProtKB-KW"/>
</dbReference>
<evidence type="ECO:0000256" key="7">
    <source>
        <dbReference type="ARBA" id="ARBA00022692"/>
    </source>
</evidence>
<evidence type="ECO:0000313" key="24">
    <source>
        <dbReference type="Proteomes" id="UP000045039"/>
    </source>
</evidence>
<evidence type="ECO:0000256" key="3">
    <source>
        <dbReference type="ARBA" id="ARBA00022519"/>
    </source>
</evidence>
<sequence>MSSQRRNYRFILVVTLFVLASLAVSGRLVYLQVHDHEFLADQGDLRSIRDLPIPVTRGMITDRNGEPLAVSTEVASIWCNPREMAAHLDEVPRLAGALHRPAAPLLAQLQANPNKRFLYLERGLSPIEASEVMALGITGVHQIKEYKRFYPSSELTAQLIGLVNIDGRGQEGTELGFNDWLSGKDGVREVAINPRGSLVNSIKVLKTPKASQDVALSIDLRLQFIAYKALEKAVLKFGAHSGSAVLVNPKSGQILAMANFPSYNPNNRASFAPAFMRNRTLTDTFEPGSVIKPFSMSAALASGKFDENSQVSVAPGWMTIDGHTIHDVARRDVLTMTGVLINSSNIGMSKVALQIGPKPILEQLGRVGFGAPLSLGFPGENPGYLPFHEKWSNIATASMSFGYSLAVNTAELAQAYSVFANDGKLVPLSLLRDNPQNQVRQAMDPQIARRIRAMLQTVVEDPKGVVRARVPGYHVAGKSGTARKASGRGYADKSYRSLFVGMAPASDPQLVLAVMIDSPTRIGYFGGLVSAPTFSDIMAGSLRALAIPPDNLQDSPAVADRQHHG</sequence>
<dbReference type="EMBL" id="CVVU01000225">
    <property type="protein sequence ID" value="CRP51250.1"/>
    <property type="molecule type" value="Genomic_DNA"/>
</dbReference>
<comment type="caution">
    <text evidence="21">The sequence shown here is derived from an EMBL/GenBank/DDBJ whole genome shotgun (WGS) entry which is preliminary data.</text>
</comment>
<comment type="catalytic activity">
    <reaction evidence="16">
        <text>Preferential cleavage: (Ac)2-L-Lys-D-Ala-|-D-Ala. Also transpeptidation of peptidyl-alanyl moieties that are N-acyl substituents of D-alanine.</text>
        <dbReference type="EC" id="3.4.16.4"/>
    </reaction>
</comment>
<evidence type="ECO:0000259" key="18">
    <source>
        <dbReference type="Pfam" id="PF03717"/>
    </source>
</evidence>
<evidence type="ECO:0000256" key="16">
    <source>
        <dbReference type="HAMAP-Rule" id="MF_02080"/>
    </source>
</evidence>
<name>A0A0C7AJ01_PSEAI</name>
<evidence type="ECO:0000256" key="9">
    <source>
        <dbReference type="ARBA" id="ARBA00022960"/>
    </source>
</evidence>
<dbReference type="InterPro" id="IPR005311">
    <property type="entry name" value="PBP_dimer"/>
</dbReference>
<evidence type="ECO:0000256" key="6">
    <source>
        <dbReference type="ARBA" id="ARBA00022670"/>
    </source>
</evidence>
<keyword evidence="14 16" id="KW-0131">Cell cycle</keyword>
<evidence type="ECO:0000256" key="10">
    <source>
        <dbReference type="ARBA" id="ARBA00022984"/>
    </source>
</evidence>
<dbReference type="Proteomes" id="UP000194857">
    <property type="component" value="Unassembled WGS sequence"/>
</dbReference>
<organism evidence="21 25">
    <name type="scientific">Pseudomonas aeruginosa</name>
    <dbReference type="NCBI Taxonomy" id="287"/>
    <lineage>
        <taxon>Bacteria</taxon>
        <taxon>Pseudomonadati</taxon>
        <taxon>Pseudomonadota</taxon>
        <taxon>Gammaproteobacteria</taxon>
        <taxon>Pseudomonadales</taxon>
        <taxon>Pseudomonadaceae</taxon>
        <taxon>Pseudomonas</taxon>
    </lineage>
</organism>
<dbReference type="GO" id="GO:0043093">
    <property type="term" value="P:FtsZ-dependent cytokinesis"/>
    <property type="evidence" value="ECO:0007669"/>
    <property type="project" value="UniProtKB-UniRule"/>
</dbReference>
<keyword evidence="4 16" id="KW-0132">Cell division</keyword>
<dbReference type="PANTHER" id="PTHR30627:SF1">
    <property type="entry name" value="PEPTIDOGLYCAN D,D-TRANSPEPTIDASE FTSI"/>
    <property type="match status" value="1"/>
</dbReference>
<evidence type="ECO:0000256" key="1">
    <source>
        <dbReference type="ARBA" id="ARBA00004370"/>
    </source>
</evidence>
<reference evidence="21" key="4">
    <citation type="submission" date="2017-05" db="EMBL/GenBank/DDBJ databases">
        <authorList>
            <person name="Song R."/>
            <person name="Chenine A.L."/>
            <person name="Ruprecht R.M."/>
        </authorList>
    </citation>
    <scope>NUCLEOTIDE SEQUENCE [LARGE SCALE GENOMIC DNA]</scope>
    <source>
        <strain evidence="21">S567_C10_BS</strain>
    </source>
</reference>
<dbReference type="Proteomes" id="UP000433532">
    <property type="component" value="Unassembled WGS sequence"/>
</dbReference>
<reference evidence="22 26" key="6">
    <citation type="submission" date="2018-07" db="EMBL/GenBank/DDBJ databases">
        <title>Mechanisms of high-level aminoglycoside resistance among Gram-negative pathogens in Brazil.</title>
        <authorList>
            <person name="Ballaben A.S."/>
            <person name="Darini A.L.C."/>
            <person name="Doi Y."/>
        </authorList>
    </citation>
    <scope>NUCLEOTIDE SEQUENCE [LARGE SCALE GENOMIC DNA]</scope>
    <source>
        <strain evidence="22 26">B2-305</strain>
    </source>
</reference>
<keyword evidence="5 16" id="KW-0121">Carboxypeptidase</keyword>
<dbReference type="EMBL" id="QORE01000142">
    <property type="protein sequence ID" value="RCI75634.1"/>
    <property type="molecule type" value="Genomic_DNA"/>
</dbReference>
<dbReference type="Gene3D" id="1.10.150.770">
    <property type="match status" value="1"/>
</dbReference>
<reference evidence="20 28" key="8">
    <citation type="submission" date="2019-11" db="EMBL/GenBank/DDBJ databases">
        <title>Genomes of ocular Pseudomonas aeruginosa isolates.</title>
        <authorList>
            <person name="Khan M."/>
            <person name="Rice S.A."/>
            <person name="Willcox M.D.P."/>
            <person name="Stapleton F."/>
        </authorList>
    </citation>
    <scope>NUCLEOTIDE SEQUENCE [LARGE SCALE GENOMIC DNA]</scope>
    <source>
        <strain evidence="20 28">PA221</strain>
    </source>
</reference>
<comment type="function">
    <text evidence="16">Catalyzes cross-linking of the peptidoglycan cell wall at the division septum.</text>
</comment>